<keyword evidence="2" id="KW-1133">Transmembrane helix</keyword>
<evidence type="ECO:0000313" key="4">
    <source>
        <dbReference type="Proteomes" id="UP000622552"/>
    </source>
</evidence>
<protein>
    <submittedName>
        <fullName evidence="3">Uncharacterized protein</fullName>
    </submittedName>
</protein>
<feature type="transmembrane region" description="Helical" evidence="2">
    <location>
        <begin position="468"/>
        <end position="491"/>
    </location>
</feature>
<name>A0A8J7KR38_9ACTN</name>
<evidence type="ECO:0000256" key="2">
    <source>
        <dbReference type="SAM" id="Phobius"/>
    </source>
</evidence>
<feature type="transmembrane region" description="Helical" evidence="2">
    <location>
        <begin position="268"/>
        <end position="286"/>
    </location>
</feature>
<feature type="transmembrane region" description="Helical" evidence="2">
    <location>
        <begin position="393"/>
        <end position="410"/>
    </location>
</feature>
<evidence type="ECO:0000313" key="3">
    <source>
        <dbReference type="EMBL" id="MBG6138147.1"/>
    </source>
</evidence>
<feature type="transmembrane region" description="Helical" evidence="2">
    <location>
        <begin position="217"/>
        <end position="248"/>
    </location>
</feature>
<comment type="caution">
    <text evidence="3">The sequence shown here is derived from an EMBL/GenBank/DDBJ whole genome shotgun (WGS) entry which is preliminary data.</text>
</comment>
<dbReference type="EMBL" id="JADOUF010000001">
    <property type="protein sequence ID" value="MBG6138147.1"/>
    <property type="molecule type" value="Genomic_DNA"/>
</dbReference>
<feature type="transmembrane region" description="Helical" evidence="2">
    <location>
        <begin position="337"/>
        <end position="356"/>
    </location>
</feature>
<dbReference type="Pfam" id="PF09913">
    <property type="entry name" value="DUF2142"/>
    <property type="match status" value="1"/>
</dbReference>
<keyword evidence="4" id="KW-1185">Reference proteome</keyword>
<organism evidence="3 4">
    <name type="scientific">Longispora fulva</name>
    <dbReference type="NCBI Taxonomy" id="619741"/>
    <lineage>
        <taxon>Bacteria</taxon>
        <taxon>Bacillati</taxon>
        <taxon>Actinomycetota</taxon>
        <taxon>Actinomycetes</taxon>
        <taxon>Micromonosporales</taxon>
        <taxon>Micromonosporaceae</taxon>
        <taxon>Longispora</taxon>
    </lineage>
</organism>
<accession>A0A8J7KR38</accession>
<dbReference type="RefSeq" id="WP_197004934.1">
    <property type="nucleotide sequence ID" value="NZ_BONS01000017.1"/>
</dbReference>
<keyword evidence="2" id="KW-0472">Membrane</keyword>
<sequence length="546" mass="58501">MSTISPSRTARPRALWVLSFLAFFLVFGAWSVAAPYDGTPDEMQHMIRAAGVAGGQIAPEPVRVKGQSGTIQNVPAGLNASGICWTSKPLKSAECAPQPSSGPLVDTPTLAGRYHPLYYAAVGWPLRIWDGWAGILVARLMSAALSAALLSWAFMILTRWSRFGLMLGGLVAVSTPMLAQIAGAVNPNGLEISAGIALAAAGIPLLMGPRRGDTRQLYWLVGISIVLLASLRSMGPLFLGTGLLAMLLPVTRRRAKELLANHGRPIRVLSVITVVSVALAAAWIVLMNTGDLTSPPPKEHLSGGQAVIKVFAQWGQLLQEMVGYGGWLDTAIPPPFYWIWLTIAASLVVFALVVGTRADRWRILVIAIGGALIPTILQAININIVGYITQGRYMLPAIVFLPLLGAFIVEQRLLTARQSHSFTKLCVVAMLPIHLVLLWYTMVRWQRGIPRTPTLHALDPFWGPWHPVLGSLTPLLAMSAGLLLLGGLVLWASARTVARPAPADATEVIDVADVPADLTAPEKPADPIVSAPESPRFGELQNVRSA</sequence>
<feature type="transmembrane region" description="Helical" evidence="2">
    <location>
        <begin position="132"/>
        <end position="157"/>
    </location>
</feature>
<keyword evidence="2" id="KW-0812">Transmembrane</keyword>
<reference evidence="3" key="1">
    <citation type="submission" date="2020-11" db="EMBL/GenBank/DDBJ databases">
        <title>Sequencing the genomes of 1000 actinobacteria strains.</title>
        <authorList>
            <person name="Klenk H.-P."/>
        </authorList>
    </citation>
    <scope>NUCLEOTIDE SEQUENCE</scope>
    <source>
        <strain evidence="3">DSM 45356</strain>
    </source>
</reference>
<evidence type="ECO:0000256" key="1">
    <source>
        <dbReference type="SAM" id="MobiDB-lite"/>
    </source>
</evidence>
<dbReference type="AlphaFoldDB" id="A0A8J7KR38"/>
<gene>
    <name evidence="3" type="ORF">IW245_004341</name>
</gene>
<dbReference type="Proteomes" id="UP000622552">
    <property type="component" value="Unassembled WGS sequence"/>
</dbReference>
<feature type="transmembrane region" description="Helical" evidence="2">
    <location>
        <begin position="164"/>
        <end position="185"/>
    </location>
</feature>
<proteinExistence type="predicted"/>
<dbReference type="InterPro" id="IPR018674">
    <property type="entry name" value="DUF2142_membrane"/>
</dbReference>
<feature type="region of interest" description="Disordered" evidence="1">
    <location>
        <begin position="517"/>
        <end position="546"/>
    </location>
</feature>
<feature type="transmembrane region" description="Helical" evidence="2">
    <location>
        <begin position="422"/>
        <end position="442"/>
    </location>
</feature>
<feature type="transmembrane region" description="Helical" evidence="2">
    <location>
        <begin position="363"/>
        <end position="387"/>
    </location>
</feature>